<dbReference type="AlphaFoldDB" id="A0AAV6GU48"/>
<organism evidence="1 2">
    <name type="scientific">Alosa alosa</name>
    <name type="common">allis shad</name>
    <dbReference type="NCBI Taxonomy" id="278164"/>
    <lineage>
        <taxon>Eukaryota</taxon>
        <taxon>Metazoa</taxon>
        <taxon>Chordata</taxon>
        <taxon>Craniata</taxon>
        <taxon>Vertebrata</taxon>
        <taxon>Euteleostomi</taxon>
        <taxon>Actinopterygii</taxon>
        <taxon>Neopterygii</taxon>
        <taxon>Teleostei</taxon>
        <taxon>Clupei</taxon>
        <taxon>Clupeiformes</taxon>
        <taxon>Clupeoidei</taxon>
        <taxon>Clupeidae</taxon>
        <taxon>Alosa</taxon>
    </lineage>
</organism>
<gene>
    <name evidence="1" type="ORF">AALO_G00114130</name>
</gene>
<dbReference type="EMBL" id="JADWDJ010000008">
    <property type="protein sequence ID" value="KAG5277152.1"/>
    <property type="molecule type" value="Genomic_DNA"/>
</dbReference>
<proteinExistence type="predicted"/>
<evidence type="ECO:0000313" key="2">
    <source>
        <dbReference type="Proteomes" id="UP000823561"/>
    </source>
</evidence>
<reference evidence="1" key="1">
    <citation type="submission" date="2020-10" db="EMBL/GenBank/DDBJ databases">
        <title>Chromosome-scale genome assembly of the Allis shad, Alosa alosa.</title>
        <authorList>
            <person name="Margot Z."/>
            <person name="Christophe K."/>
            <person name="Cabau C."/>
            <person name="Louis A."/>
            <person name="Berthelot C."/>
            <person name="Parey E."/>
            <person name="Roest Crollius H."/>
            <person name="Montfort J."/>
            <person name="Robinson-Rechavi M."/>
            <person name="Bucao C."/>
            <person name="Bouchez O."/>
            <person name="Gislard M."/>
            <person name="Lluch J."/>
            <person name="Milhes M."/>
            <person name="Lampietro C."/>
            <person name="Lopez Roques C."/>
            <person name="Donnadieu C."/>
            <person name="Braasch I."/>
            <person name="Desvignes T."/>
            <person name="Postlethwait J."/>
            <person name="Bobe J."/>
            <person name="Guiguen Y."/>
        </authorList>
    </citation>
    <scope>NUCLEOTIDE SEQUENCE</scope>
    <source>
        <strain evidence="1">M-15738</strain>
        <tissue evidence="1">Blood</tissue>
    </source>
</reference>
<protein>
    <submittedName>
        <fullName evidence="1">Uncharacterized protein</fullName>
    </submittedName>
</protein>
<accession>A0AAV6GU48</accession>
<sequence>MYRTGGTLRNKWFGSCCHGEASVTVGATEAWIRSVCKNDFGELELTVVQAVPSQPPHLDCGRVCRRIKGLRN</sequence>
<comment type="caution">
    <text evidence="1">The sequence shown here is derived from an EMBL/GenBank/DDBJ whole genome shotgun (WGS) entry which is preliminary data.</text>
</comment>
<evidence type="ECO:0000313" key="1">
    <source>
        <dbReference type="EMBL" id="KAG5277152.1"/>
    </source>
</evidence>
<keyword evidence="2" id="KW-1185">Reference proteome</keyword>
<dbReference type="Proteomes" id="UP000823561">
    <property type="component" value="Chromosome 8"/>
</dbReference>
<name>A0AAV6GU48_9TELE</name>